<organism evidence="1 2">
    <name type="scientific">Georgenia halotolerans</name>
    <dbReference type="NCBI Taxonomy" id="3028317"/>
    <lineage>
        <taxon>Bacteria</taxon>
        <taxon>Bacillati</taxon>
        <taxon>Actinomycetota</taxon>
        <taxon>Actinomycetes</taxon>
        <taxon>Micrococcales</taxon>
        <taxon>Bogoriellaceae</taxon>
        <taxon>Georgenia</taxon>
    </lineage>
</organism>
<proteinExistence type="predicted"/>
<keyword evidence="2" id="KW-1185">Reference proteome</keyword>
<accession>A0ABT5TZS0</accession>
<reference evidence="1" key="1">
    <citation type="submission" date="2023-02" db="EMBL/GenBank/DDBJ databases">
        <title>Georgenia sp.10Sc9-8, isolated from a soil sample collected from the Taklamakan desert.</title>
        <authorList>
            <person name="Liu S."/>
        </authorList>
    </citation>
    <scope>NUCLEOTIDE SEQUENCE</scope>
    <source>
        <strain evidence="1">10Sc9-8</strain>
    </source>
</reference>
<dbReference type="Gene3D" id="3.40.50.300">
    <property type="entry name" value="P-loop containing nucleotide triphosphate hydrolases"/>
    <property type="match status" value="1"/>
</dbReference>
<dbReference type="InterPro" id="IPR027417">
    <property type="entry name" value="P-loop_NTPase"/>
</dbReference>
<dbReference type="SUPFAM" id="SSF52540">
    <property type="entry name" value="P-loop containing nucleoside triphosphate hydrolases"/>
    <property type="match status" value="1"/>
</dbReference>
<evidence type="ECO:0008006" key="3">
    <source>
        <dbReference type="Google" id="ProtNLM"/>
    </source>
</evidence>
<dbReference type="Proteomes" id="UP001165561">
    <property type="component" value="Unassembled WGS sequence"/>
</dbReference>
<evidence type="ECO:0000313" key="1">
    <source>
        <dbReference type="EMBL" id="MDD9207494.1"/>
    </source>
</evidence>
<comment type="caution">
    <text evidence="1">The sequence shown here is derived from an EMBL/GenBank/DDBJ whole genome shotgun (WGS) entry which is preliminary data.</text>
</comment>
<dbReference type="EMBL" id="JARACI010001114">
    <property type="protein sequence ID" value="MDD9207494.1"/>
    <property type="molecule type" value="Genomic_DNA"/>
</dbReference>
<evidence type="ECO:0000313" key="2">
    <source>
        <dbReference type="Proteomes" id="UP001165561"/>
    </source>
</evidence>
<gene>
    <name evidence="1" type="ORF">PU560_13620</name>
</gene>
<protein>
    <recommendedName>
        <fullName evidence="3">Uridine kinase</fullName>
    </recommendedName>
</protein>
<name>A0ABT5TZS0_9MICO</name>
<sequence length="192" mass="20634">MVVRQQVRDVLALVREPAGPGPFVLGVDGRSGAGKSELARAAVVALRARHGDEAVLALALEDAYRGWRGLAAGVTHVAEQALAPLARGERGGYRRYDWTAARVDGLVRVPPPDADLPRVVVLEGCGAGSAACAPYVHTLVWLEAPAEVRRRRALARDQHAWVALWEVWEAQESALLTERDARAAADLVLRTG</sequence>